<proteinExistence type="predicted"/>
<protein>
    <submittedName>
        <fullName evidence="2">Uncharacterized protein</fullName>
    </submittedName>
</protein>
<evidence type="ECO:0000313" key="3">
    <source>
        <dbReference type="Proteomes" id="UP000051870"/>
    </source>
</evidence>
<dbReference type="EMBL" id="CYTW01000001">
    <property type="protein sequence ID" value="CUJ85203.1"/>
    <property type="molecule type" value="Genomic_DNA"/>
</dbReference>
<name>A0A0P1IMD3_9RHOB</name>
<dbReference type="RefSeq" id="WP_058309699.1">
    <property type="nucleotide sequence ID" value="NZ_CYTW01000001.1"/>
</dbReference>
<evidence type="ECO:0000313" key="2">
    <source>
        <dbReference type="EMBL" id="CUJ85203.1"/>
    </source>
</evidence>
<reference evidence="3" key="1">
    <citation type="submission" date="2015-09" db="EMBL/GenBank/DDBJ databases">
        <authorList>
            <person name="Rodrigo-Torres Lidia"/>
            <person name="Arahal R.David."/>
        </authorList>
    </citation>
    <scope>NUCLEOTIDE SEQUENCE [LARGE SCALE GENOMIC DNA]</scope>
    <source>
        <strain evidence="3">CECT 7735</strain>
    </source>
</reference>
<dbReference type="Proteomes" id="UP000051870">
    <property type="component" value="Unassembled WGS sequence"/>
</dbReference>
<feature type="region of interest" description="Disordered" evidence="1">
    <location>
        <begin position="29"/>
        <end position="53"/>
    </location>
</feature>
<organism evidence="2 3">
    <name type="scientific">Shimia thalassica</name>
    <dbReference type="NCBI Taxonomy" id="1715693"/>
    <lineage>
        <taxon>Bacteria</taxon>
        <taxon>Pseudomonadati</taxon>
        <taxon>Pseudomonadota</taxon>
        <taxon>Alphaproteobacteria</taxon>
        <taxon>Rhodobacterales</taxon>
        <taxon>Roseobacteraceae</taxon>
    </lineage>
</organism>
<sequence length="115" mass="12164">MGRVLPFIFLSLAFVVFFAVDAHSRKTNAGVSVAEQADQTPFEGKEAAAGDSAVEDQVTLGASRIAPSLHAPSLNVEVTPSKPVVHRVAANTQSTFGVGTCYMDGSRRRCLLEAD</sequence>
<keyword evidence="3" id="KW-1185">Reference proteome</keyword>
<dbReference type="AlphaFoldDB" id="A0A0P1IMD3"/>
<accession>A0A0P1IMD3</accession>
<gene>
    <name evidence="2" type="ORF">PH7735_00463</name>
</gene>
<dbReference type="GeneID" id="83879544"/>
<evidence type="ECO:0000256" key="1">
    <source>
        <dbReference type="SAM" id="MobiDB-lite"/>
    </source>
</evidence>